<feature type="region of interest" description="Disordered" evidence="1">
    <location>
        <begin position="162"/>
        <end position="183"/>
    </location>
</feature>
<protein>
    <submittedName>
        <fullName evidence="2">Uncharacterized protein</fullName>
    </submittedName>
</protein>
<gene>
    <name evidence="2" type="ORF">PNOK_0874100</name>
</gene>
<reference evidence="2 3" key="1">
    <citation type="journal article" date="2017" name="Mol. Ecol.">
        <title>Comparative and population genomic landscape of Phellinus noxius: A hypervariable fungus causing root rot in trees.</title>
        <authorList>
            <person name="Chung C.L."/>
            <person name="Lee T.J."/>
            <person name="Akiba M."/>
            <person name="Lee H.H."/>
            <person name="Kuo T.H."/>
            <person name="Liu D."/>
            <person name="Ke H.M."/>
            <person name="Yokoi T."/>
            <person name="Roa M.B."/>
            <person name="Lu M.J."/>
            <person name="Chang Y.Y."/>
            <person name="Ann P.J."/>
            <person name="Tsai J.N."/>
            <person name="Chen C.Y."/>
            <person name="Tzean S.S."/>
            <person name="Ota Y."/>
            <person name="Hattori T."/>
            <person name="Sahashi N."/>
            <person name="Liou R.F."/>
            <person name="Kikuchi T."/>
            <person name="Tsai I.J."/>
        </authorList>
    </citation>
    <scope>NUCLEOTIDE SEQUENCE [LARGE SCALE GENOMIC DNA]</scope>
    <source>
        <strain evidence="2 3">FFPRI411160</strain>
    </source>
</reference>
<evidence type="ECO:0000313" key="3">
    <source>
        <dbReference type="Proteomes" id="UP000217199"/>
    </source>
</evidence>
<comment type="caution">
    <text evidence="2">The sequence shown here is derived from an EMBL/GenBank/DDBJ whole genome shotgun (WGS) entry which is preliminary data.</text>
</comment>
<proteinExistence type="predicted"/>
<accession>A0A286U8F5</accession>
<name>A0A286U8F5_9AGAM</name>
<dbReference type="InParanoid" id="A0A286U8F5"/>
<keyword evidence="3" id="KW-1185">Reference proteome</keyword>
<evidence type="ECO:0000256" key="1">
    <source>
        <dbReference type="SAM" id="MobiDB-lite"/>
    </source>
</evidence>
<evidence type="ECO:0000313" key="2">
    <source>
        <dbReference type="EMBL" id="PAV15883.1"/>
    </source>
</evidence>
<dbReference type="AlphaFoldDB" id="A0A286U8F5"/>
<dbReference type="Proteomes" id="UP000217199">
    <property type="component" value="Unassembled WGS sequence"/>
</dbReference>
<dbReference type="STRING" id="2282107.A0A286U8F5"/>
<sequence length="437" mass="48394">MVVVFCEKDSIPPPPYFAPGNYNPRLIEDDAQSSLSITPSQSVSRVGSAMNLRSLSASQASGSNGLGLSSNWGGCAPALPSHLLLLIVYGTLPQPGEIRYGKRETLEDYSIRMTRTLYWMAFCLRAVDRGFYLASMHVLRSTFLSYYMKLVKFSSDPFPRTSLPSEAAGPSKSSKSSTSILRPQHTESEVLDLYILHRLHEDVFADDSSLHTERTDTLRDLFSFMQPRARLSDLVREYGSSAGLIAVSEQELEASEVETSSRTVENGSDTASIMSNRTTRTQTQTNYVPTITHQRSVSSLTLVPPGPTVLRVSRFASPSQTKVFTNPHLRSLTKQQYGASMSSLHLCPVPSPSSSSAVSKLQNHVTYPRKVFYTALRVSFSPRRVGLIYAPQKDQGKTRAPRTILELERKEDEALERTASRLVTKLKTWIESGGLAL</sequence>
<dbReference type="EMBL" id="NBII01000009">
    <property type="protein sequence ID" value="PAV15883.1"/>
    <property type="molecule type" value="Genomic_DNA"/>
</dbReference>
<dbReference type="OrthoDB" id="2536866at2759"/>
<organism evidence="2 3">
    <name type="scientific">Pyrrhoderma noxium</name>
    <dbReference type="NCBI Taxonomy" id="2282107"/>
    <lineage>
        <taxon>Eukaryota</taxon>
        <taxon>Fungi</taxon>
        <taxon>Dikarya</taxon>
        <taxon>Basidiomycota</taxon>
        <taxon>Agaricomycotina</taxon>
        <taxon>Agaricomycetes</taxon>
        <taxon>Hymenochaetales</taxon>
        <taxon>Hymenochaetaceae</taxon>
        <taxon>Pyrrhoderma</taxon>
    </lineage>
</organism>